<organism evidence="1 2">
    <name type="scientific">Rhodopseudomonas palustris</name>
    <dbReference type="NCBI Taxonomy" id="1076"/>
    <lineage>
        <taxon>Bacteria</taxon>
        <taxon>Pseudomonadati</taxon>
        <taxon>Pseudomonadota</taxon>
        <taxon>Alphaproteobacteria</taxon>
        <taxon>Hyphomicrobiales</taxon>
        <taxon>Nitrobacteraceae</taxon>
        <taxon>Rhodopseudomonas</taxon>
    </lineage>
</organism>
<name>A0A418V0R5_RHOPL</name>
<reference evidence="1 2" key="1">
    <citation type="submission" date="2018-09" db="EMBL/GenBank/DDBJ databases">
        <title>Draft genome sequence of Rhodopseudomonas palustris 2.1.18.</title>
        <authorList>
            <person name="Robertson S.L."/>
            <person name="Meyer T.E."/>
            <person name="Kyndt J.A."/>
        </authorList>
    </citation>
    <scope>NUCLEOTIDE SEQUENCE [LARGE SCALE GENOMIC DNA]</scope>
    <source>
        <strain evidence="1 2">2.1.18</strain>
    </source>
</reference>
<dbReference type="Proteomes" id="UP000285523">
    <property type="component" value="Unassembled WGS sequence"/>
</dbReference>
<dbReference type="RefSeq" id="WP_119858484.1">
    <property type="nucleotide sequence ID" value="NZ_QYYD01000024.1"/>
</dbReference>
<dbReference type="EMBL" id="QYYD01000024">
    <property type="protein sequence ID" value="RJF69418.1"/>
    <property type="molecule type" value="Genomic_DNA"/>
</dbReference>
<sequence length="66" mass="7165">MNLADARPVVLDIAASAASGLPVYYPAPEAHDDAPARWSQPQQTQRPSLFGRCQALLQAQFSSARR</sequence>
<dbReference type="AlphaFoldDB" id="A0A418V0R5"/>
<protein>
    <submittedName>
        <fullName evidence="1">Uncharacterized protein</fullName>
    </submittedName>
</protein>
<proteinExistence type="predicted"/>
<comment type="caution">
    <text evidence="1">The sequence shown here is derived from an EMBL/GenBank/DDBJ whole genome shotgun (WGS) entry which is preliminary data.</text>
</comment>
<evidence type="ECO:0000313" key="1">
    <source>
        <dbReference type="EMBL" id="RJF69418.1"/>
    </source>
</evidence>
<gene>
    <name evidence="1" type="ORF">D4Q52_20785</name>
</gene>
<evidence type="ECO:0000313" key="2">
    <source>
        <dbReference type="Proteomes" id="UP000285523"/>
    </source>
</evidence>
<accession>A0A418V0R5</accession>